<feature type="compositionally biased region" description="Acidic residues" evidence="1">
    <location>
        <begin position="33"/>
        <end position="80"/>
    </location>
</feature>
<organism evidence="2 3">
    <name type="scientific">Streptomyces shenzhenensis</name>
    <dbReference type="NCBI Taxonomy" id="943815"/>
    <lineage>
        <taxon>Bacteria</taxon>
        <taxon>Bacillati</taxon>
        <taxon>Actinomycetota</taxon>
        <taxon>Actinomycetes</taxon>
        <taxon>Kitasatosporales</taxon>
        <taxon>Streptomycetaceae</taxon>
        <taxon>Streptomyces</taxon>
    </lineage>
</organism>
<gene>
    <name evidence="2" type="ORF">CTZ28_35365</name>
</gene>
<protein>
    <recommendedName>
        <fullName evidence="4">Scaffolding protein</fullName>
    </recommendedName>
</protein>
<dbReference type="EMBL" id="PENI01000032">
    <property type="protein sequence ID" value="RMB81285.1"/>
    <property type="molecule type" value="Genomic_DNA"/>
</dbReference>
<evidence type="ECO:0008006" key="4">
    <source>
        <dbReference type="Google" id="ProtNLM"/>
    </source>
</evidence>
<accession>A0A3M0HXG3</accession>
<dbReference type="AlphaFoldDB" id="A0A3M0HXG3"/>
<reference evidence="2 3" key="1">
    <citation type="submission" date="2017-11" db="EMBL/GenBank/DDBJ databases">
        <title>Draft genome of actinobacteria isolated from guarana (Paullinia cupana (Mart.) Ducke.</title>
        <authorList>
            <person name="Siqueira K.A."/>
            <person name="Liotti R.G."/>
            <person name="Mendes T.A.O."/>
            <person name="Soares M.A."/>
        </authorList>
    </citation>
    <scope>NUCLEOTIDE SEQUENCE [LARGE SCALE GENOMIC DNA]</scope>
    <source>
        <strain evidence="2 3">193</strain>
    </source>
</reference>
<proteinExistence type="predicted"/>
<comment type="caution">
    <text evidence="2">The sequence shown here is derived from an EMBL/GenBank/DDBJ whole genome shotgun (WGS) entry which is preliminary data.</text>
</comment>
<dbReference type="OrthoDB" id="4204055at2"/>
<keyword evidence="3" id="KW-1185">Reference proteome</keyword>
<evidence type="ECO:0000256" key="1">
    <source>
        <dbReference type="SAM" id="MobiDB-lite"/>
    </source>
</evidence>
<feature type="compositionally biased region" description="Basic and acidic residues" evidence="1">
    <location>
        <begin position="81"/>
        <end position="108"/>
    </location>
</feature>
<evidence type="ECO:0000313" key="3">
    <source>
        <dbReference type="Proteomes" id="UP000270471"/>
    </source>
</evidence>
<dbReference type="Proteomes" id="UP000270471">
    <property type="component" value="Unassembled WGS sequence"/>
</dbReference>
<dbReference type="RefSeq" id="WP_121893867.1">
    <property type="nucleotide sequence ID" value="NZ_PENI01000032.1"/>
</dbReference>
<name>A0A3M0HXG3_9ACTN</name>
<feature type="region of interest" description="Disordered" evidence="1">
    <location>
        <begin position="1"/>
        <end position="124"/>
    </location>
</feature>
<evidence type="ECO:0000313" key="2">
    <source>
        <dbReference type="EMBL" id="RMB81285.1"/>
    </source>
</evidence>
<feature type="compositionally biased region" description="Basic residues" evidence="1">
    <location>
        <begin position="1"/>
        <end position="12"/>
    </location>
</feature>
<sequence>MNRRTLPRRARAHAPGWAHPYGTGPWSPVFYADGDDGDDDQDGDGADDGSGDGQDDDTGSADDSAGDDDQDDSEPDGADDLGDKGKRALDSMKGKWRAERDKRRELEQRLAQQGDADDSDKVRRQAEAQALAKANTRIVRAEVKAAAAGKLADPADAYKFLDLGQFEVDDDGNVDSDEVAEAIDDLIKSKPYLAAATAKRFQGTGDGGAARKAPRPKQLSRADLKTMTPEQIVKAKADGRLSNLLGDAG</sequence>
<feature type="region of interest" description="Disordered" evidence="1">
    <location>
        <begin position="200"/>
        <end position="231"/>
    </location>
</feature>